<proteinExistence type="inferred from homology"/>
<dbReference type="Proteomes" id="UP000292665">
    <property type="component" value="Unassembled WGS sequence"/>
</dbReference>
<dbReference type="PROSITE" id="PS51257">
    <property type="entry name" value="PROKAR_LIPOPROTEIN"/>
    <property type="match status" value="1"/>
</dbReference>
<dbReference type="PANTHER" id="PTHR30061:SF50">
    <property type="entry name" value="MALTOSE_MALTODEXTRIN-BINDING PERIPLASMIC PROTEIN"/>
    <property type="match status" value="1"/>
</dbReference>
<dbReference type="GO" id="GO:1901982">
    <property type="term" value="F:maltose binding"/>
    <property type="evidence" value="ECO:0007669"/>
    <property type="project" value="TreeGrafter"/>
</dbReference>
<dbReference type="PANTHER" id="PTHR30061">
    <property type="entry name" value="MALTOSE-BINDING PERIPLASMIC PROTEIN"/>
    <property type="match status" value="1"/>
</dbReference>
<dbReference type="GeneID" id="97330193"/>
<dbReference type="EMBL" id="RCYR01000003">
    <property type="protein sequence ID" value="RYS81430.1"/>
    <property type="molecule type" value="Genomic_DNA"/>
</dbReference>
<evidence type="ECO:0000313" key="7">
    <source>
        <dbReference type="Proteomes" id="UP000292665"/>
    </source>
</evidence>
<evidence type="ECO:0000256" key="2">
    <source>
        <dbReference type="ARBA" id="ARBA00022448"/>
    </source>
</evidence>
<dbReference type="InterPro" id="IPR006059">
    <property type="entry name" value="SBP"/>
</dbReference>
<sequence>MKKRSLKIMSVVLAGVMTTGMILGGCSAGGDKENGGNKEASKELNLWMHNGQAFVDETKKLAENYEKETGVKINIQTFPYDAMSQKMKAAFTAGNEPDIMQVFGAWIPTYMNQKLLAEVPEELSANFETDYLQGAVDGYAKDGTYYGVPIEMNVEYGLFYNREDAAAAGVPDGPKTFDDVMKIAKNSAKFNGDVQEYGGLEFYNGDNFAALFLSWIMQNGGDFWNEDQTKFVLTSPEAKEAWQKLVDLVTVEKVTDTKHITAKMPTEQYFFANKAAQLVKGSWASAVGDDLENENWKYVFMPPVKGDIPYFAVESGWGYVVSENSKNKDTAWDFVKYCMEPENAKEFNLGTGTVASLKAIIDDEGYQSDERNVRVSDQYQYLQYARSVGPVQDMDFVKKTLLDTFTKAASGSIGTDEALEEMETSINNHIQELLKQAK</sequence>
<protein>
    <submittedName>
        <fullName evidence="5">ABC transporter substrate-binding protein</fullName>
    </submittedName>
    <submittedName>
        <fullName evidence="4">Maltose/maltodextrin-binding protein</fullName>
    </submittedName>
</protein>
<evidence type="ECO:0000313" key="6">
    <source>
        <dbReference type="Proteomes" id="UP000095787"/>
    </source>
</evidence>
<evidence type="ECO:0000256" key="1">
    <source>
        <dbReference type="ARBA" id="ARBA00008520"/>
    </source>
</evidence>
<dbReference type="Pfam" id="PF01547">
    <property type="entry name" value="SBP_bac_1"/>
    <property type="match status" value="1"/>
</dbReference>
<gene>
    <name evidence="4" type="primary">malX</name>
    <name evidence="5" type="ORF">EAI93_03580</name>
    <name evidence="4" type="ORF">ERS852456_01402</name>
</gene>
<comment type="similarity">
    <text evidence="1">Belongs to the bacterial solute-binding protein 1 family.</text>
</comment>
<dbReference type="GO" id="GO:0055052">
    <property type="term" value="C:ATP-binding cassette (ABC) transporter complex, substrate-binding subunit-containing"/>
    <property type="evidence" value="ECO:0007669"/>
    <property type="project" value="TreeGrafter"/>
</dbReference>
<reference evidence="5 7" key="2">
    <citation type="journal article" date="2019" name="Science, e1252229">
        <title>Invertible promoters mediate bacterial phase variation, antibiotic resistance, and host adaptation in the gut.</title>
        <authorList>
            <person name="Jiang X."/>
            <person name="Hall A.B."/>
            <person name="Arthur T.D."/>
            <person name="Plichta D.R."/>
            <person name="Covington C.T."/>
            <person name="Poyet M."/>
            <person name="Crothers J."/>
            <person name="Moses P.L."/>
            <person name="Tolonen A.C."/>
            <person name="Vlamakis H."/>
            <person name="Alm E.J."/>
            <person name="Xavier R.J."/>
        </authorList>
    </citation>
    <scope>NUCLEOTIDE SEQUENCE [LARGE SCALE GENOMIC DNA]</scope>
    <source>
        <strain evidence="7">aa_0143</strain>
        <strain evidence="5">Aa_0143</strain>
    </source>
</reference>
<dbReference type="Proteomes" id="UP000095787">
    <property type="component" value="Unassembled WGS sequence"/>
</dbReference>
<evidence type="ECO:0000256" key="3">
    <source>
        <dbReference type="ARBA" id="ARBA00022729"/>
    </source>
</evidence>
<name>A0A174BMM9_9FIRM</name>
<dbReference type="GO" id="GO:0042956">
    <property type="term" value="P:maltodextrin transmembrane transport"/>
    <property type="evidence" value="ECO:0007669"/>
    <property type="project" value="TreeGrafter"/>
</dbReference>
<organism evidence="4 6">
    <name type="scientific">[Ruminococcus] torques</name>
    <dbReference type="NCBI Taxonomy" id="33039"/>
    <lineage>
        <taxon>Bacteria</taxon>
        <taxon>Bacillati</taxon>
        <taxon>Bacillota</taxon>
        <taxon>Clostridia</taxon>
        <taxon>Lachnospirales</taxon>
        <taxon>Lachnospiraceae</taxon>
        <taxon>Mediterraneibacter</taxon>
    </lineage>
</organism>
<dbReference type="GO" id="GO:0015768">
    <property type="term" value="P:maltose transport"/>
    <property type="evidence" value="ECO:0007669"/>
    <property type="project" value="TreeGrafter"/>
</dbReference>
<dbReference type="EMBL" id="CYZO01000015">
    <property type="protein sequence ID" value="CUO01823.1"/>
    <property type="molecule type" value="Genomic_DNA"/>
</dbReference>
<dbReference type="RefSeq" id="WP_009243074.1">
    <property type="nucleotide sequence ID" value="NZ_AP028249.1"/>
</dbReference>
<dbReference type="CDD" id="cd14748">
    <property type="entry name" value="PBP2_UgpB"/>
    <property type="match status" value="1"/>
</dbReference>
<accession>A0A174BMM9</accession>
<evidence type="ECO:0000313" key="5">
    <source>
        <dbReference type="EMBL" id="RYS81430.1"/>
    </source>
</evidence>
<keyword evidence="3" id="KW-0732">Signal</keyword>
<dbReference type="AlphaFoldDB" id="A0A174BMM9"/>
<reference evidence="4 6" key="1">
    <citation type="submission" date="2015-09" db="EMBL/GenBank/DDBJ databases">
        <authorList>
            <consortium name="Pathogen Informatics"/>
        </authorList>
    </citation>
    <scope>NUCLEOTIDE SEQUENCE [LARGE SCALE GENOMIC DNA]</scope>
    <source>
        <strain evidence="4 6">2789STDY5834841</strain>
    </source>
</reference>
<keyword evidence="2" id="KW-0813">Transport</keyword>
<dbReference type="SUPFAM" id="SSF53850">
    <property type="entry name" value="Periplasmic binding protein-like II"/>
    <property type="match status" value="1"/>
</dbReference>
<dbReference type="Gene3D" id="3.40.190.10">
    <property type="entry name" value="Periplasmic binding protein-like II"/>
    <property type="match status" value="1"/>
</dbReference>
<evidence type="ECO:0000313" key="4">
    <source>
        <dbReference type="EMBL" id="CUO01823.1"/>
    </source>
</evidence>